<feature type="compositionally biased region" description="Low complexity" evidence="6">
    <location>
        <begin position="280"/>
        <end position="340"/>
    </location>
</feature>
<feature type="domain" description="Rod shape-determining protein MreC beta-barrel core" evidence="7">
    <location>
        <begin position="122"/>
        <end position="267"/>
    </location>
</feature>
<evidence type="ECO:0000259" key="7">
    <source>
        <dbReference type="Pfam" id="PF04085"/>
    </source>
</evidence>
<evidence type="ECO:0000256" key="3">
    <source>
        <dbReference type="ARBA" id="ARBA00022960"/>
    </source>
</evidence>
<gene>
    <name evidence="8" type="primary">mreC</name>
    <name evidence="8" type="ORF">NWE73_07085</name>
</gene>
<dbReference type="Gene3D" id="2.40.10.350">
    <property type="entry name" value="Rod shape-determining protein MreC, domain 2"/>
    <property type="match status" value="1"/>
</dbReference>
<dbReference type="InterPro" id="IPR042177">
    <property type="entry name" value="Cell/Rod_1"/>
</dbReference>
<accession>A0ABT6DJU4</accession>
<evidence type="ECO:0000256" key="1">
    <source>
        <dbReference type="ARBA" id="ARBA00009369"/>
    </source>
</evidence>
<evidence type="ECO:0000313" key="8">
    <source>
        <dbReference type="EMBL" id="MDG0816121.1"/>
    </source>
</evidence>
<dbReference type="NCBIfam" id="TIGR00219">
    <property type="entry name" value="mreC"/>
    <property type="match status" value="1"/>
</dbReference>
<feature type="coiled-coil region" evidence="5">
    <location>
        <begin position="76"/>
        <end position="113"/>
    </location>
</feature>
<sequence length="350" mass="37683">MNFFNFDLKKLVLIGIVLALPLLSINMQQRPQESHWLVKPFSLLGSTVAETFYSFSHGVKGTTAMYLDLINIKKQSESLHSTNNELQSRLEKMNELLLENDRLRDLLNFKQQTKMAMTSAQVIGRDLVIDHNTITINKGTSDGIKPGQAVITTGGVLGYIFKPEPFTSHVMLITDRYAVVDGIVQRTRAHGIVEGKSQNGCALKYVERTEDVKEGDLVVTGGLDNIFPKGFPVAIVESVERKTFSVSLKVELRPVVDPYKVEEVFVVLDAAKEDLGDKYAPQTATPAPEGAAGATPAPSVTVPAATPAPVAPAAAVAKPATATAPAAAPKAAAKPAAKPATENKAQEKQQ</sequence>
<evidence type="ECO:0000313" key="9">
    <source>
        <dbReference type="Proteomes" id="UP001152321"/>
    </source>
</evidence>
<keyword evidence="3" id="KW-0133">Cell shape</keyword>
<dbReference type="InterPro" id="IPR042175">
    <property type="entry name" value="Cell/Rod_MreC_2"/>
</dbReference>
<dbReference type="PANTHER" id="PTHR34138:SF1">
    <property type="entry name" value="CELL SHAPE-DETERMINING PROTEIN MREC"/>
    <property type="match status" value="1"/>
</dbReference>
<feature type="region of interest" description="Disordered" evidence="6">
    <location>
        <begin position="278"/>
        <end position="350"/>
    </location>
</feature>
<dbReference type="RefSeq" id="WP_277577599.1">
    <property type="nucleotide sequence ID" value="NZ_JANRMI010000002.1"/>
</dbReference>
<name>A0ABT6DJU4_9BACT</name>
<keyword evidence="9" id="KW-1185">Reference proteome</keyword>
<protein>
    <recommendedName>
        <fullName evidence="2">Cell shape-determining protein MreC</fullName>
    </recommendedName>
    <alternativeName>
        <fullName evidence="4">Cell shape protein MreC</fullName>
    </alternativeName>
</protein>
<evidence type="ECO:0000256" key="5">
    <source>
        <dbReference type="SAM" id="Coils"/>
    </source>
</evidence>
<dbReference type="Pfam" id="PF04085">
    <property type="entry name" value="MreC"/>
    <property type="match status" value="1"/>
</dbReference>
<evidence type="ECO:0000256" key="6">
    <source>
        <dbReference type="SAM" id="MobiDB-lite"/>
    </source>
</evidence>
<evidence type="ECO:0000256" key="2">
    <source>
        <dbReference type="ARBA" id="ARBA00013855"/>
    </source>
</evidence>
<dbReference type="Proteomes" id="UP001152321">
    <property type="component" value="Unassembled WGS sequence"/>
</dbReference>
<dbReference type="InterPro" id="IPR007221">
    <property type="entry name" value="MreC"/>
</dbReference>
<dbReference type="EMBL" id="JANRMI010000002">
    <property type="protein sequence ID" value="MDG0816121.1"/>
    <property type="molecule type" value="Genomic_DNA"/>
</dbReference>
<proteinExistence type="inferred from homology"/>
<dbReference type="InterPro" id="IPR055342">
    <property type="entry name" value="MreC_beta-barrel_core"/>
</dbReference>
<reference evidence="8" key="1">
    <citation type="submission" date="2022-08" db="EMBL/GenBank/DDBJ databases">
        <title>Novel Bdellovibrio Species Isolated from Svalbard: Designation Bdellovibrio svalbardensis.</title>
        <authorList>
            <person name="Mitchell R.J."/>
            <person name="Choi S.Y."/>
        </authorList>
    </citation>
    <scope>NUCLEOTIDE SEQUENCE</scope>
    <source>
        <strain evidence="8">PAP01</strain>
    </source>
</reference>
<comment type="caution">
    <text evidence="8">The sequence shown here is derived from an EMBL/GenBank/DDBJ whole genome shotgun (WGS) entry which is preliminary data.</text>
</comment>
<dbReference type="PANTHER" id="PTHR34138">
    <property type="entry name" value="CELL SHAPE-DETERMINING PROTEIN MREC"/>
    <property type="match status" value="1"/>
</dbReference>
<evidence type="ECO:0000256" key="4">
    <source>
        <dbReference type="ARBA" id="ARBA00032089"/>
    </source>
</evidence>
<dbReference type="Gene3D" id="2.40.10.340">
    <property type="entry name" value="Rod shape-determining protein MreC, domain 1"/>
    <property type="match status" value="1"/>
</dbReference>
<organism evidence="8 9">
    <name type="scientific">Bdellovibrio svalbardensis</name>
    <dbReference type="NCBI Taxonomy" id="2972972"/>
    <lineage>
        <taxon>Bacteria</taxon>
        <taxon>Pseudomonadati</taxon>
        <taxon>Bdellovibrionota</taxon>
        <taxon>Bdellovibrionia</taxon>
        <taxon>Bdellovibrionales</taxon>
        <taxon>Pseudobdellovibrionaceae</taxon>
        <taxon>Bdellovibrio</taxon>
    </lineage>
</organism>
<keyword evidence="5" id="KW-0175">Coiled coil</keyword>
<comment type="similarity">
    <text evidence="1">Belongs to the MreC family.</text>
</comment>